<dbReference type="PANTHER" id="PTHR33221:SF15">
    <property type="entry name" value="HTH-TYPE TRANSCRIPTIONAL REGULATOR YWGB-RELATED"/>
    <property type="match status" value="1"/>
</dbReference>
<dbReference type="InterPro" id="IPR036390">
    <property type="entry name" value="WH_DNA-bd_sf"/>
</dbReference>
<dbReference type="InterPro" id="IPR036388">
    <property type="entry name" value="WH-like_DNA-bd_sf"/>
</dbReference>
<name>A0A078MF15_9BACL</name>
<accession>A0A078MF15</accession>
<organism evidence="1">
    <name type="scientific">Metalysinibacillus saudimassiliensis</name>
    <dbReference type="NCBI Taxonomy" id="1461583"/>
    <lineage>
        <taxon>Bacteria</taxon>
        <taxon>Bacillati</taxon>
        <taxon>Bacillota</taxon>
        <taxon>Bacilli</taxon>
        <taxon>Bacillales</taxon>
        <taxon>Caryophanaceae</taxon>
        <taxon>Metalysinibacillus</taxon>
    </lineage>
</organism>
<dbReference type="EMBL" id="LN483080">
    <property type="protein sequence ID" value="CEA05908.1"/>
    <property type="molecule type" value="Genomic_DNA"/>
</dbReference>
<dbReference type="GO" id="GO:0005829">
    <property type="term" value="C:cytosol"/>
    <property type="evidence" value="ECO:0007669"/>
    <property type="project" value="TreeGrafter"/>
</dbReference>
<gene>
    <name evidence="1" type="primary">ywnA</name>
    <name evidence="1" type="ORF">BN1050_02709</name>
</gene>
<dbReference type="PROSITE" id="PS51197">
    <property type="entry name" value="HTH_RRF2_2"/>
    <property type="match status" value="1"/>
</dbReference>
<dbReference type="Pfam" id="PF02082">
    <property type="entry name" value="Rrf2"/>
    <property type="match status" value="1"/>
</dbReference>
<proteinExistence type="predicted"/>
<sequence>MINTRFSVAVHIISLIAAYPAEQHSSEWIAGSVNTNPVVIRRITGLLKRAGLVSTTPGVAGITLNKCPSEISLLEIYHAVILDDALFSVHEETNPNCPVGRNIQGALNDTFKDAQLAMEQVLANKTVADVVQDLKQ</sequence>
<dbReference type="SUPFAM" id="SSF46785">
    <property type="entry name" value="Winged helix' DNA-binding domain"/>
    <property type="match status" value="1"/>
</dbReference>
<dbReference type="PANTHER" id="PTHR33221">
    <property type="entry name" value="WINGED HELIX-TURN-HELIX TRANSCRIPTIONAL REGULATOR, RRF2 FAMILY"/>
    <property type="match status" value="1"/>
</dbReference>
<dbReference type="HOGENOM" id="CLU_107144_4_2_9"/>
<reference evidence="1" key="1">
    <citation type="submission" date="2014-07" db="EMBL/GenBank/DDBJ databases">
        <authorList>
            <person name="Urmite Genomes Urmite Genomes"/>
        </authorList>
    </citation>
    <scope>NUCLEOTIDE SEQUENCE</scope>
    <source>
        <strain evidence="1">13S34_air</strain>
    </source>
</reference>
<dbReference type="InterPro" id="IPR000944">
    <property type="entry name" value="Tscrpt_reg_Rrf2"/>
</dbReference>
<dbReference type="GO" id="GO:0003700">
    <property type="term" value="F:DNA-binding transcription factor activity"/>
    <property type="evidence" value="ECO:0007669"/>
    <property type="project" value="TreeGrafter"/>
</dbReference>
<dbReference type="AlphaFoldDB" id="A0A078MF15"/>
<dbReference type="PATRIC" id="fig|1461583.4.peg.2602"/>
<dbReference type="FunFam" id="1.10.10.10:FF:000138">
    <property type="entry name" value="Rrf2 family transcriptional regulator"/>
    <property type="match status" value="1"/>
</dbReference>
<evidence type="ECO:0000313" key="1">
    <source>
        <dbReference type="EMBL" id="CEA05908.1"/>
    </source>
</evidence>
<protein>
    <submittedName>
        <fullName evidence="1">Putative HTH-type transcriptional regulator YwnA</fullName>
    </submittedName>
</protein>
<dbReference type="Gene3D" id="1.10.10.10">
    <property type="entry name" value="Winged helix-like DNA-binding domain superfamily/Winged helix DNA-binding domain"/>
    <property type="match status" value="1"/>
</dbReference>